<keyword evidence="7" id="KW-0175">Coiled coil</keyword>
<feature type="transmembrane region" description="Helical" evidence="9">
    <location>
        <begin position="366"/>
        <end position="385"/>
    </location>
</feature>
<keyword evidence="4 9" id="KW-0812">Transmembrane</keyword>
<dbReference type="InterPro" id="IPR006685">
    <property type="entry name" value="MscS_channel_2nd"/>
</dbReference>
<comment type="subcellular location">
    <subcellularLocation>
        <location evidence="1">Cell membrane</location>
        <topology evidence="1">Multi-pass membrane protein</topology>
    </subcellularLocation>
</comment>
<evidence type="ECO:0000313" key="13">
    <source>
        <dbReference type="EMBL" id="SMH46917.1"/>
    </source>
</evidence>
<accession>A0A1X7P9N7</accession>
<evidence type="ECO:0000256" key="6">
    <source>
        <dbReference type="ARBA" id="ARBA00023136"/>
    </source>
</evidence>
<evidence type="ECO:0000256" key="7">
    <source>
        <dbReference type="SAM" id="Coils"/>
    </source>
</evidence>
<keyword evidence="6 9" id="KW-0472">Membrane</keyword>
<dbReference type="Gene3D" id="3.30.70.100">
    <property type="match status" value="1"/>
</dbReference>
<dbReference type="InterPro" id="IPR011066">
    <property type="entry name" value="MscS_channel_C_sf"/>
</dbReference>
<evidence type="ECO:0000313" key="14">
    <source>
        <dbReference type="Proteomes" id="UP000193083"/>
    </source>
</evidence>
<feature type="transmembrane region" description="Helical" evidence="9">
    <location>
        <begin position="397"/>
        <end position="418"/>
    </location>
</feature>
<reference evidence="13 14" key="1">
    <citation type="submission" date="2017-04" db="EMBL/GenBank/DDBJ databases">
        <authorList>
            <person name="Afonso C.L."/>
            <person name="Miller P.J."/>
            <person name="Scott M.A."/>
            <person name="Spackman E."/>
            <person name="Goraichik I."/>
            <person name="Dimitrov K.M."/>
            <person name="Suarez D.L."/>
            <person name="Swayne D.E."/>
        </authorList>
    </citation>
    <scope>NUCLEOTIDE SEQUENCE [LARGE SCALE GENOMIC DNA]</scope>
    <source>
        <strain evidence="13 14">B5P</strain>
    </source>
</reference>
<evidence type="ECO:0000256" key="4">
    <source>
        <dbReference type="ARBA" id="ARBA00022692"/>
    </source>
</evidence>
<evidence type="ECO:0000259" key="12">
    <source>
        <dbReference type="Pfam" id="PF21082"/>
    </source>
</evidence>
<dbReference type="InterPro" id="IPR023408">
    <property type="entry name" value="MscS_beta-dom_sf"/>
</dbReference>
<dbReference type="Pfam" id="PF00924">
    <property type="entry name" value="MS_channel_2nd"/>
    <property type="match status" value="1"/>
</dbReference>
<dbReference type="InterPro" id="IPR010920">
    <property type="entry name" value="LSM_dom_sf"/>
</dbReference>
<dbReference type="SUPFAM" id="SSF82861">
    <property type="entry name" value="Mechanosensitive channel protein MscS (YggB), transmembrane region"/>
    <property type="match status" value="1"/>
</dbReference>
<name>A0A1X7P9N7_9HYPH</name>
<dbReference type="SUPFAM" id="SSF82689">
    <property type="entry name" value="Mechanosensitive channel protein MscS (YggB), C-terminal domain"/>
    <property type="match status" value="1"/>
</dbReference>
<feature type="transmembrane region" description="Helical" evidence="9">
    <location>
        <begin position="569"/>
        <end position="592"/>
    </location>
</feature>
<dbReference type="Gene3D" id="1.10.287.1260">
    <property type="match status" value="1"/>
</dbReference>
<feature type="transmembrane region" description="Helical" evidence="9">
    <location>
        <begin position="251"/>
        <end position="274"/>
    </location>
</feature>
<protein>
    <submittedName>
        <fullName evidence="13">Small-conductance mechanosensitive channel</fullName>
    </submittedName>
</protein>
<feature type="transmembrane region" description="Helical" evidence="9">
    <location>
        <begin position="523"/>
        <end position="548"/>
    </location>
</feature>
<evidence type="ECO:0000256" key="1">
    <source>
        <dbReference type="ARBA" id="ARBA00004651"/>
    </source>
</evidence>
<evidence type="ECO:0000256" key="2">
    <source>
        <dbReference type="ARBA" id="ARBA00008017"/>
    </source>
</evidence>
<dbReference type="PANTHER" id="PTHR30347">
    <property type="entry name" value="POTASSIUM CHANNEL RELATED"/>
    <property type="match status" value="1"/>
</dbReference>
<feature type="region of interest" description="Disordered" evidence="8">
    <location>
        <begin position="789"/>
        <end position="834"/>
    </location>
</feature>
<gene>
    <name evidence="13" type="ORF">SAMN02982922_3428</name>
</gene>
<feature type="transmembrane region" description="Helical" evidence="9">
    <location>
        <begin position="483"/>
        <end position="503"/>
    </location>
</feature>
<evidence type="ECO:0000259" key="11">
    <source>
        <dbReference type="Pfam" id="PF00924"/>
    </source>
</evidence>
<feature type="coiled-coil region" evidence="7">
    <location>
        <begin position="36"/>
        <end position="80"/>
    </location>
</feature>
<dbReference type="EMBL" id="FXBL01000004">
    <property type="protein sequence ID" value="SMH46917.1"/>
    <property type="molecule type" value="Genomic_DNA"/>
</dbReference>
<feature type="transmembrane region" description="Helical" evidence="9">
    <location>
        <begin position="208"/>
        <end position="230"/>
    </location>
</feature>
<evidence type="ECO:0000256" key="9">
    <source>
        <dbReference type="SAM" id="Phobius"/>
    </source>
</evidence>
<feature type="transmembrane region" description="Helical" evidence="9">
    <location>
        <begin position="598"/>
        <end position="626"/>
    </location>
</feature>
<feature type="domain" description="Mechanosensitive ion channel MscS C-terminal" evidence="12">
    <location>
        <begin position="688"/>
        <end position="771"/>
    </location>
</feature>
<dbReference type="InterPro" id="IPR052702">
    <property type="entry name" value="MscS-like_channel"/>
</dbReference>
<keyword evidence="10" id="KW-0732">Signal</keyword>
<dbReference type="InterPro" id="IPR011014">
    <property type="entry name" value="MscS_channel_TM-2"/>
</dbReference>
<dbReference type="Pfam" id="PF21082">
    <property type="entry name" value="MS_channel_3rd"/>
    <property type="match status" value="1"/>
</dbReference>
<organism evidence="13 14">
    <name type="scientific">Mesorhizobium australicum</name>
    <dbReference type="NCBI Taxonomy" id="536018"/>
    <lineage>
        <taxon>Bacteria</taxon>
        <taxon>Pseudomonadati</taxon>
        <taxon>Pseudomonadota</taxon>
        <taxon>Alphaproteobacteria</taxon>
        <taxon>Hyphomicrobiales</taxon>
        <taxon>Phyllobacteriaceae</taxon>
        <taxon>Mesorhizobium</taxon>
    </lineage>
</organism>
<proteinExistence type="inferred from homology"/>
<dbReference type="InterPro" id="IPR049278">
    <property type="entry name" value="MS_channel_C"/>
</dbReference>
<dbReference type="Proteomes" id="UP000193083">
    <property type="component" value="Unassembled WGS sequence"/>
</dbReference>
<keyword evidence="14" id="KW-1185">Reference proteome</keyword>
<dbReference type="AlphaFoldDB" id="A0A1X7P9N7"/>
<feature type="transmembrane region" description="Helical" evidence="9">
    <location>
        <begin position="326"/>
        <end position="346"/>
    </location>
</feature>
<feature type="signal peptide" evidence="10">
    <location>
        <begin position="1"/>
        <end position="28"/>
    </location>
</feature>
<feature type="transmembrane region" description="Helical" evidence="9">
    <location>
        <begin position="286"/>
        <end position="305"/>
    </location>
</feature>
<dbReference type="PANTHER" id="PTHR30347:SF1">
    <property type="entry name" value="MECHANOSENSITIVE CHANNEL MSCK"/>
    <property type="match status" value="1"/>
</dbReference>
<evidence type="ECO:0000256" key="5">
    <source>
        <dbReference type="ARBA" id="ARBA00022989"/>
    </source>
</evidence>
<feature type="chain" id="PRO_5010888615" evidence="10">
    <location>
        <begin position="29"/>
        <end position="834"/>
    </location>
</feature>
<keyword evidence="3" id="KW-1003">Cell membrane</keyword>
<evidence type="ECO:0000256" key="10">
    <source>
        <dbReference type="SAM" id="SignalP"/>
    </source>
</evidence>
<evidence type="ECO:0000256" key="3">
    <source>
        <dbReference type="ARBA" id="ARBA00022475"/>
    </source>
</evidence>
<dbReference type="Gene3D" id="2.30.30.60">
    <property type="match status" value="1"/>
</dbReference>
<dbReference type="GO" id="GO:0005886">
    <property type="term" value="C:plasma membrane"/>
    <property type="evidence" value="ECO:0007669"/>
    <property type="project" value="UniProtKB-SubCell"/>
</dbReference>
<keyword evidence="5 9" id="KW-1133">Transmembrane helix</keyword>
<feature type="domain" description="Mechanosensitive ion channel MscS" evidence="11">
    <location>
        <begin position="614"/>
        <end position="681"/>
    </location>
</feature>
<dbReference type="GO" id="GO:0008381">
    <property type="term" value="F:mechanosensitive monoatomic ion channel activity"/>
    <property type="evidence" value="ECO:0007669"/>
    <property type="project" value="UniProtKB-ARBA"/>
</dbReference>
<feature type="transmembrane region" description="Helical" evidence="9">
    <location>
        <begin position="424"/>
        <end position="442"/>
    </location>
</feature>
<sequence length="834" mass="90969">MNTDPFHKLAALLIALLMAVALVAPSSAQGPVPEIVATQQTVIQDLSRKAEEIEKRIEANANDDARLADLRLELDALNKDILKAGVAFRPRLSEINARLESLGSPPAEGQPPEAEMVTTERQALLSEKSQINVLIGDAEATSLRVNRLMEQVSQMRRDLFANTLSKRYEIDYALLGEVAEDFSDELSRLYMTVSSWLKFVVQYKLSSVLTAALFALAGALVLRIGGGRLFGRLIYADPTDPDPPYISRLSVAFWSTFLRSAAIAVFFLSTWFFFDYFDVLRGDIGAMLRALFIVLALILFVNRLSHAVLSPKLPNWRLLEIEPRPARLLVWLITAMSIATGADYLFSEIFRIRGAALALTVGESLLATVIVGILLILIATVRPFADAEGRPKAWPMVLRIAFYIVGAATVLAALLGYIGMAKFVSQQIVVTGAILAMMYIGVLSGRALSEEGAFAGTALGRRLGERWRIEEATFDQLGLASSILINIFVLFVGLPLILLQWGFQWGDIRAWAYSIATEIRVGTVSFSLIGIFTGILIFAIGFFATRWFQGWLDDSVMTRGRVDAGVRNSIRTAVGYAGVALAGLIGISAAGIDLSNLALIAGALSLGIGFGLQNVVSNFVSGLILLAERPFKVGDWVVAGAVQGTVKKISVRATEIETFQRQTVIMPNSELINAAVGNWTHRNKLGRIEIGIGVAYGSDARKVHALLLEIASAHPMVLRNPEPSVAFLRFGESSLDFEIRVFLSDVTNGVKVQNEIRFAILEAFAEHSVEIPYPHRTLIIGQDDLARATVPPDGLSAPAEEGPRPAEVAAKPSSWRRRRRSPSPDLNADVDDET</sequence>
<evidence type="ECO:0000256" key="8">
    <source>
        <dbReference type="SAM" id="MobiDB-lite"/>
    </source>
</evidence>
<comment type="similarity">
    <text evidence="2">Belongs to the MscS (TC 1.A.23) family.</text>
</comment>
<dbReference type="RefSeq" id="WP_244561768.1">
    <property type="nucleotide sequence ID" value="NZ_FXBL01000004.1"/>
</dbReference>
<dbReference type="SUPFAM" id="SSF50182">
    <property type="entry name" value="Sm-like ribonucleoproteins"/>
    <property type="match status" value="1"/>
</dbReference>